<dbReference type="GO" id="GO:0004124">
    <property type="term" value="F:cysteine synthase activity"/>
    <property type="evidence" value="ECO:0007669"/>
    <property type="project" value="UniProtKB-EC"/>
</dbReference>
<evidence type="ECO:0000313" key="6">
    <source>
        <dbReference type="Proteomes" id="UP000037179"/>
    </source>
</evidence>
<dbReference type="AlphaFoldDB" id="A0A0B8N8H6"/>
<proteinExistence type="predicted"/>
<accession>A0A0B8N8H6</accession>
<protein>
    <submittedName>
        <fullName evidence="4">Cysteine synthase</fullName>
        <ecNumber evidence="4">2.5.1.47</ecNumber>
    </submittedName>
</protein>
<name>A0A0B8N8H6_9NOCA</name>
<dbReference type="KEGG" id="nsr:NS506_01687"/>
<dbReference type="InterPro" id="IPR050214">
    <property type="entry name" value="Cys_Synth/Cystath_Beta-Synth"/>
</dbReference>
<dbReference type="EMBL" id="CP017839">
    <property type="protein sequence ID" value="APA95756.1"/>
    <property type="molecule type" value="Genomic_DNA"/>
</dbReference>
<reference evidence="4 7" key="3">
    <citation type="submission" date="2016-10" db="EMBL/GenBank/DDBJ databases">
        <title>Genome sequence of Nocardia seriolae strain EM150506, isolated from Anguila japonica.</title>
        <authorList>
            <person name="Han H.-J."/>
        </authorList>
    </citation>
    <scope>NUCLEOTIDE SEQUENCE [LARGE SCALE GENOMIC DNA]</scope>
    <source>
        <strain evidence="4 7">EM150506</strain>
    </source>
</reference>
<reference evidence="6" key="1">
    <citation type="submission" date="2015-07" db="EMBL/GenBank/DDBJ databases">
        <title>Nocardia seriolae U-1 whole genome shotgun sequence.</title>
        <authorList>
            <person name="Imajoh M."/>
            <person name="Fukumoto Y."/>
            <person name="Sukeda M."/>
            <person name="Yamane J."/>
            <person name="Yamasaki K."/>
            <person name="Shimizu M."/>
            <person name="Ohnishi K."/>
            <person name="Oshima S."/>
        </authorList>
    </citation>
    <scope>NUCLEOTIDE SEQUENCE [LARGE SCALE GENOMIC DNA]</scope>
    <source>
        <strain evidence="6">U-1</strain>
    </source>
</reference>
<organism evidence="4 7">
    <name type="scientific">Nocardia seriolae</name>
    <dbReference type="NCBI Taxonomy" id="37332"/>
    <lineage>
        <taxon>Bacteria</taxon>
        <taxon>Bacillati</taxon>
        <taxon>Actinomycetota</taxon>
        <taxon>Actinomycetes</taxon>
        <taxon>Mycobacteriales</taxon>
        <taxon>Nocardiaceae</taxon>
        <taxon>Nocardia</taxon>
    </lineage>
</organism>
<evidence type="ECO:0000313" key="4">
    <source>
        <dbReference type="EMBL" id="APA95756.1"/>
    </source>
</evidence>
<evidence type="ECO:0000256" key="1">
    <source>
        <dbReference type="ARBA" id="ARBA00001933"/>
    </source>
</evidence>
<reference evidence="5 6" key="2">
    <citation type="journal article" date="2016" name="Genome Announc.">
        <title>Draft Genome Sequence of Erythromycin- and Oxytetracycline-Sensitive Nocardia seriolae Strain U-1 (NBRC 110359).</title>
        <authorList>
            <person name="Imajoh M."/>
            <person name="Sukeda M."/>
            <person name="Shimizu M."/>
            <person name="Yamane J."/>
            <person name="Ohnishi K."/>
            <person name="Oshima S."/>
        </authorList>
    </citation>
    <scope>NUCLEOTIDE SEQUENCE [LARGE SCALE GENOMIC DNA]</scope>
    <source>
        <strain evidence="5 6">U-1</strain>
    </source>
</reference>
<evidence type="ECO:0000259" key="3">
    <source>
        <dbReference type="Pfam" id="PF00291"/>
    </source>
</evidence>
<gene>
    <name evidence="4" type="ORF">NS506_01687</name>
    <name evidence="5" type="ORF">NSK11_contig00072-0003</name>
</gene>
<sequence length="461" mass="50114">MPVVARRVSELIGQTPLFELAVDDKTGTRLFLKLETMNPTGAAKIRMARSMVLDAERRGLLRPGGHIIESTSGNTGLGLAVVARERGYRFTAVVDHHACSAKLNAMQAMGAELEFVSDEGDGLSTSVREERAAEMADLEGPDAFFPAQHENLANGVGYFSLAEELLEDLDKIDILLGAVGTGGSLFGTAQGLRDRGCDARLIGVEPEGSIAFGGPAHDYWQSGTGTPEGAVPGVHVDQDLRRIDERDRIKVSDVDAFATTRALAARLGLMIGGSSGSSVYAALTRLDEFPDHSTVVVVINDDGEKYLDTVFDDEWMSDRDLIDKVREAEVAGLLERYRPRHRPDPREIEVLRHLHYALPDTFAIENGLAGATLEDYADRQVPQAKLTHLLHLVDMPVHEIAELLAAGNDDHVYLALEKHRQRLTDQATQVAQVLASMRSAENTHTILMPDPAMDLDGAAAK</sequence>
<dbReference type="SUPFAM" id="SSF53686">
    <property type="entry name" value="Tryptophan synthase beta subunit-like PLP-dependent enzymes"/>
    <property type="match status" value="1"/>
</dbReference>
<dbReference type="Proteomes" id="UP000180166">
    <property type="component" value="Chromosome"/>
</dbReference>
<comment type="cofactor">
    <cofactor evidence="1">
        <name>pyridoxal 5'-phosphate</name>
        <dbReference type="ChEBI" id="CHEBI:597326"/>
    </cofactor>
</comment>
<keyword evidence="4" id="KW-0808">Transferase</keyword>
<dbReference type="InterPro" id="IPR001926">
    <property type="entry name" value="TrpB-like_PALP"/>
</dbReference>
<dbReference type="OrthoDB" id="5176350at2"/>
<dbReference type="EMBL" id="BBYQ01000072">
    <property type="protein sequence ID" value="GAP30080.1"/>
    <property type="molecule type" value="Genomic_DNA"/>
</dbReference>
<evidence type="ECO:0000313" key="5">
    <source>
        <dbReference type="EMBL" id="GAP30080.1"/>
    </source>
</evidence>
<keyword evidence="2" id="KW-0663">Pyridoxal phosphate</keyword>
<dbReference type="Gene3D" id="3.40.50.1100">
    <property type="match status" value="2"/>
</dbReference>
<feature type="domain" description="Tryptophan synthase beta chain-like PALP" evidence="3">
    <location>
        <begin position="8"/>
        <end position="301"/>
    </location>
</feature>
<evidence type="ECO:0000313" key="7">
    <source>
        <dbReference type="Proteomes" id="UP000180166"/>
    </source>
</evidence>
<dbReference type="Proteomes" id="UP000037179">
    <property type="component" value="Unassembled WGS sequence"/>
</dbReference>
<dbReference type="PANTHER" id="PTHR10314">
    <property type="entry name" value="CYSTATHIONINE BETA-SYNTHASE"/>
    <property type="match status" value="1"/>
</dbReference>
<dbReference type="Pfam" id="PF00291">
    <property type="entry name" value="PALP"/>
    <property type="match status" value="1"/>
</dbReference>
<dbReference type="InterPro" id="IPR036052">
    <property type="entry name" value="TrpB-like_PALP_sf"/>
</dbReference>
<evidence type="ECO:0000256" key="2">
    <source>
        <dbReference type="ARBA" id="ARBA00022898"/>
    </source>
</evidence>
<keyword evidence="6" id="KW-1185">Reference proteome</keyword>
<dbReference type="EC" id="2.5.1.47" evidence="4"/>
<dbReference type="CDD" id="cd01561">
    <property type="entry name" value="CBS_like"/>
    <property type="match status" value="1"/>
</dbReference>